<dbReference type="Proteomes" id="UP000046067">
    <property type="component" value="Unassembled WGS sequence"/>
</dbReference>
<dbReference type="EMBL" id="CWQJ01000011">
    <property type="protein sequence ID" value="CSC23300.1"/>
    <property type="molecule type" value="Genomic_DNA"/>
</dbReference>
<dbReference type="Proteomes" id="UP000044806">
    <property type="component" value="Unassembled WGS sequence"/>
</dbReference>
<dbReference type="EMBL" id="CWOW01000013">
    <property type="protein sequence ID" value="CSA83493.1"/>
    <property type="molecule type" value="Genomic_DNA"/>
</dbReference>
<reference evidence="3 4" key="1">
    <citation type="submission" date="2015-07" db="EMBL/GenBank/DDBJ databases">
        <authorList>
            <consortium name="Pathogen Informatics"/>
        </authorList>
    </citation>
    <scope>NUCLEOTIDE SEQUENCE [LARGE SCALE GENOMIC DNA]</scope>
    <source>
        <strain evidence="2 4">A325</strain>
        <strain evidence="1 3">A51</strain>
    </source>
</reference>
<protein>
    <submittedName>
        <fullName evidence="2">Uncharacterized protein</fullName>
    </submittedName>
</protein>
<evidence type="ECO:0000313" key="2">
    <source>
        <dbReference type="EMBL" id="CSC23300.1"/>
    </source>
</evidence>
<sequence>MIDVFAMQFHLTFNTRSFHQIVHPVNAAQKRRFTTAGGADKRRNLTFGDTHGNITQGATLLVIQA</sequence>
<accession>A0A655XV90</accession>
<proteinExistence type="predicted"/>
<organism evidence="2 4">
    <name type="scientific">Vibrio cholerae</name>
    <dbReference type="NCBI Taxonomy" id="666"/>
    <lineage>
        <taxon>Bacteria</taxon>
        <taxon>Pseudomonadati</taxon>
        <taxon>Pseudomonadota</taxon>
        <taxon>Gammaproteobacteria</taxon>
        <taxon>Vibrionales</taxon>
        <taxon>Vibrionaceae</taxon>
        <taxon>Vibrio</taxon>
    </lineage>
</organism>
<evidence type="ECO:0000313" key="3">
    <source>
        <dbReference type="Proteomes" id="UP000044806"/>
    </source>
</evidence>
<gene>
    <name evidence="1" type="ORF">ERS013165_02541</name>
    <name evidence="2" type="ORF">ERS013201_02122</name>
</gene>
<name>A0A655XV90_VIBCL</name>
<evidence type="ECO:0000313" key="1">
    <source>
        <dbReference type="EMBL" id="CSA83493.1"/>
    </source>
</evidence>
<evidence type="ECO:0000313" key="4">
    <source>
        <dbReference type="Proteomes" id="UP000046067"/>
    </source>
</evidence>
<dbReference type="AlphaFoldDB" id="A0A655XV90"/>